<evidence type="ECO:0000256" key="1">
    <source>
        <dbReference type="SAM" id="MobiDB-lite"/>
    </source>
</evidence>
<keyword evidence="3" id="KW-1185">Reference proteome</keyword>
<sequence length="630" mass="67497">MCARCDEAETLLALSEAEEGLILLEAEDGISVPSATRPLTEAERRAGVRFSEIEDLHNSAELEAAGILSSLETVIESAIAGAIFGAAAVATAPAVLRALAGLNAAQPKSVQQAVAGASSALADVYKGVYSRGAAIVRDEATRQGSKAAPLLDLPDRPVSDFAAPAASAAMYPWTRTTGKLQATLGTPGAVVGGSLSRDDLSAHLGSIGLDGALDTARQGINQAHGLGRADVAEVLDPVEIWASELLDGATCGPCQAIDGKEYASLEEARADYPHGGYARCDGDARCRGTLVYQFPIGSATPPPPPNLVPAPDPKPPAPAPVVPAPGPAVPPPAPRTSPALPGPVVAPRTPRAPDSHNLPEPTPEAVAARPRRPKGQPQRFSAVDQLPVKDPSAPLGHQLDDAKDTNPEFDRTHRTRVYNNNCTHVTAVYELRRRGYDVTAAPVKGGHGRYDQDFLPFWTDPTTGRAPAFRNHKTPEELSADILAREPDGARGIIRVIWKDGGGHVFNYERIGAEIRLIEAQTGSPDASDYFKDVRPGSIRHFRTDHLEPTNKLAREAAQVRTPEYRAEVEQKKIADAERAKMEGSTRGRTMLVDGKWTYDPPTYRKEGRKYIKLTPEERAEIKERVERIY</sequence>
<evidence type="ECO:0000313" key="2">
    <source>
        <dbReference type="EMBL" id="QKY79770.1"/>
    </source>
</evidence>
<accession>A0A7G3WHY0</accession>
<gene>
    <name evidence="2" type="primary">4</name>
    <name evidence="2" type="ORF">SEA_BUMBLE_4</name>
</gene>
<dbReference type="EMBL" id="MT498055">
    <property type="protein sequence ID" value="QKY79770.1"/>
    <property type="molecule type" value="Genomic_DNA"/>
</dbReference>
<dbReference type="Proteomes" id="UP000516407">
    <property type="component" value="Segment"/>
</dbReference>
<organism evidence="2 3">
    <name type="scientific">Arthrobacter phage Bumble</name>
    <dbReference type="NCBI Taxonomy" id="2743904"/>
    <lineage>
        <taxon>Viruses</taxon>
        <taxon>Duplodnaviria</taxon>
        <taxon>Heunggongvirae</taxon>
        <taxon>Uroviricota</taxon>
        <taxon>Caudoviricetes</taxon>
        <taxon>Berryhillviridae</taxon>
        <taxon>Altadenavirus</taxon>
        <taxon>Altadenavirus bumble</taxon>
    </lineage>
</organism>
<dbReference type="GO" id="GO:0006508">
    <property type="term" value="P:proteolysis"/>
    <property type="evidence" value="ECO:0007669"/>
    <property type="project" value="UniProtKB-KW"/>
</dbReference>
<proteinExistence type="predicted"/>
<keyword evidence="2" id="KW-0645">Protease</keyword>
<reference evidence="2 3" key="1">
    <citation type="submission" date="2020-05" db="EMBL/GenBank/DDBJ databases">
        <authorList>
            <person name="Bohanan V.A."/>
            <person name="Brazelton B.R."/>
            <person name="Coffey L.M."/>
            <person name="Donovan A.R."/>
            <person name="Gales A.C."/>
            <person name="Glasscock A.J."/>
            <person name="Grill M."/>
            <person name="Harper M.C."/>
            <person name="Hollowell C.E."/>
            <person name="Liu T.Y."/>
            <person name="Mansour C."/>
            <person name="McDowell A.D."/>
            <person name="Miller T.E."/>
            <person name="Nash A.G."/>
            <person name="Seo J."/>
            <person name="Sherman Z.A."/>
            <person name="Albert R.M."/>
            <person name="Ayala A."/>
            <person name="Monti D.L."/>
            <person name="Garlena R.A."/>
            <person name="Russell D.A."/>
            <person name="Pope W.H."/>
            <person name="Jacobs-Sera D."/>
            <person name="Hatfull G.F."/>
        </authorList>
    </citation>
    <scope>NUCLEOTIDE SEQUENCE [LARGE SCALE GENOMIC DNA]</scope>
</reference>
<name>A0A7G3WHY0_9CAUD</name>
<protein>
    <submittedName>
        <fullName evidence="2">Capsid maturation protease</fullName>
    </submittedName>
</protein>
<evidence type="ECO:0000313" key="3">
    <source>
        <dbReference type="Proteomes" id="UP000516407"/>
    </source>
</evidence>
<keyword evidence="2" id="KW-0378">Hydrolase</keyword>
<dbReference type="GO" id="GO:0008233">
    <property type="term" value="F:peptidase activity"/>
    <property type="evidence" value="ECO:0007669"/>
    <property type="project" value="UniProtKB-KW"/>
</dbReference>
<feature type="region of interest" description="Disordered" evidence="1">
    <location>
        <begin position="297"/>
        <end position="384"/>
    </location>
</feature>
<feature type="compositionally biased region" description="Pro residues" evidence="1">
    <location>
        <begin position="300"/>
        <end position="335"/>
    </location>
</feature>